<organism evidence="2 3">
    <name type="scientific">Lactuca virosa</name>
    <dbReference type="NCBI Taxonomy" id="75947"/>
    <lineage>
        <taxon>Eukaryota</taxon>
        <taxon>Viridiplantae</taxon>
        <taxon>Streptophyta</taxon>
        <taxon>Embryophyta</taxon>
        <taxon>Tracheophyta</taxon>
        <taxon>Spermatophyta</taxon>
        <taxon>Magnoliopsida</taxon>
        <taxon>eudicotyledons</taxon>
        <taxon>Gunneridae</taxon>
        <taxon>Pentapetalae</taxon>
        <taxon>asterids</taxon>
        <taxon>campanulids</taxon>
        <taxon>Asterales</taxon>
        <taxon>Asteraceae</taxon>
        <taxon>Cichorioideae</taxon>
        <taxon>Cichorieae</taxon>
        <taxon>Lactucinae</taxon>
        <taxon>Lactuca</taxon>
    </lineage>
</organism>
<keyword evidence="3" id="KW-1185">Reference proteome</keyword>
<sequence>MKCATKYGSKDIHSLASDYMILDYIHSGYSRKNFGCCHVLQHHVKHINHYYCVFVEVADQAVGDYKCTPNQDRKREHVQLVEQVWMSLVFCHLVAFLSFGRAGVVGTDVSDMVVESSMSIIMKRTLSGVDALSIWIDIVLVCPLWSVLIEGRMFLFMSGLSD</sequence>
<proteinExistence type="predicted"/>
<evidence type="ECO:0000313" key="3">
    <source>
        <dbReference type="Proteomes" id="UP001157418"/>
    </source>
</evidence>
<evidence type="ECO:0000256" key="1">
    <source>
        <dbReference type="SAM" id="Phobius"/>
    </source>
</evidence>
<name>A0AAU9PLJ5_9ASTR</name>
<evidence type="ECO:0000313" key="2">
    <source>
        <dbReference type="EMBL" id="CAH1451208.1"/>
    </source>
</evidence>
<reference evidence="2 3" key="1">
    <citation type="submission" date="2022-01" db="EMBL/GenBank/DDBJ databases">
        <authorList>
            <person name="Xiong W."/>
            <person name="Schranz E."/>
        </authorList>
    </citation>
    <scope>NUCLEOTIDE SEQUENCE [LARGE SCALE GENOMIC DNA]</scope>
</reference>
<keyword evidence="1" id="KW-0472">Membrane</keyword>
<gene>
    <name evidence="2" type="ORF">LVIROSA_LOCUS36575</name>
</gene>
<dbReference type="Proteomes" id="UP001157418">
    <property type="component" value="Unassembled WGS sequence"/>
</dbReference>
<dbReference type="EMBL" id="CAKMRJ010005721">
    <property type="protein sequence ID" value="CAH1451208.1"/>
    <property type="molecule type" value="Genomic_DNA"/>
</dbReference>
<dbReference type="AlphaFoldDB" id="A0AAU9PLJ5"/>
<keyword evidence="1" id="KW-0812">Transmembrane</keyword>
<comment type="caution">
    <text evidence="2">The sequence shown here is derived from an EMBL/GenBank/DDBJ whole genome shotgun (WGS) entry which is preliminary data.</text>
</comment>
<feature type="transmembrane region" description="Helical" evidence="1">
    <location>
        <begin position="126"/>
        <end position="148"/>
    </location>
</feature>
<keyword evidence="1" id="KW-1133">Transmembrane helix</keyword>
<protein>
    <submittedName>
        <fullName evidence="2">Uncharacterized protein</fullName>
    </submittedName>
</protein>
<accession>A0AAU9PLJ5</accession>
<feature type="transmembrane region" description="Helical" evidence="1">
    <location>
        <begin position="84"/>
        <end position="106"/>
    </location>
</feature>